<evidence type="ECO:0008006" key="4">
    <source>
        <dbReference type="Google" id="ProtNLM"/>
    </source>
</evidence>
<dbReference type="InterPro" id="IPR051737">
    <property type="entry name" value="L-xylulose/Carbonyl_redctase"/>
</dbReference>
<dbReference type="PANTHER" id="PTHR44252:SF3">
    <property type="entry name" value="D-ERYTHRULOSE REDUCTASE-RELATED"/>
    <property type="match status" value="1"/>
</dbReference>
<organism evidence="3">
    <name type="scientific">marine metagenome</name>
    <dbReference type="NCBI Taxonomy" id="408172"/>
    <lineage>
        <taxon>unclassified sequences</taxon>
        <taxon>metagenomes</taxon>
        <taxon>ecological metagenomes</taxon>
    </lineage>
</organism>
<feature type="non-terminal residue" evidence="3">
    <location>
        <position position="66"/>
    </location>
</feature>
<evidence type="ECO:0000256" key="2">
    <source>
        <dbReference type="ARBA" id="ARBA00022857"/>
    </source>
</evidence>
<keyword evidence="2" id="KW-0521">NADP</keyword>
<dbReference type="Pfam" id="PF00106">
    <property type="entry name" value="adh_short"/>
    <property type="match status" value="1"/>
</dbReference>
<sequence length="66" mass="7075">MYLKKINLKNRYALVTGAGKGLGRACSIALAEAGATVIGLSRTQSDLDKLQKDIKKVKGKLIKVNC</sequence>
<accession>A0A382QKF5</accession>
<dbReference type="GO" id="GO:0005997">
    <property type="term" value="P:xylulose metabolic process"/>
    <property type="evidence" value="ECO:0007669"/>
    <property type="project" value="TreeGrafter"/>
</dbReference>
<name>A0A382QKF5_9ZZZZ</name>
<gene>
    <name evidence="3" type="ORF">METZ01_LOCUS338780</name>
</gene>
<dbReference type="GO" id="GO:0006006">
    <property type="term" value="P:glucose metabolic process"/>
    <property type="evidence" value="ECO:0007669"/>
    <property type="project" value="TreeGrafter"/>
</dbReference>
<dbReference type="GO" id="GO:0050038">
    <property type="term" value="F:L-xylulose reductase (NADPH) activity"/>
    <property type="evidence" value="ECO:0007669"/>
    <property type="project" value="TreeGrafter"/>
</dbReference>
<dbReference type="InterPro" id="IPR002347">
    <property type="entry name" value="SDR_fam"/>
</dbReference>
<dbReference type="InterPro" id="IPR036291">
    <property type="entry name" value="NAD(P)-bd_dom_sf"/>
</dbReference>
<dbReference type="Gene3D" id="3.40.50.720">
    <property type="entry name" value="NAD(P)-binding Rossmann-like Domain"/>
    <property type="match status" value="1"/>
</dbReference>
<dbReference type="AlphaFoldDB" id="A0A382QKF5"/>
<reference evidence="3" key="1">
    <citation type="submission" date="2018-05" db="EMBL/GenBank/DDBJ databases">
        <authorList>
            <person name="Lanie J.A."/>
            <person name="Ng W.-L."/>
            <person name="Kazmierczak K.M."/>
            <person name="Andrzejewski T.M."/>
            <person name="Davidsen T.M."/>
            <person name="Wayne K.J."/>
            <person name="Tettelin H."/>
            <person name="Glass J.I."/>
            <person name="Rusch D."/>
            <person name="Podicherti R."/>
            <person name="Tsui H.-C.T."/>
            <person name="Winkler M.E."/>
        </authorList>
    </citation>
    <scope>NUCLEOTIDE SEQUENCE</scope>
</reference>
<proteinExistence type="inferred from homology"/>
<dbReference type="GO" id="GO:0004090">
    <property type="term" value="F:carbonyl reductase (NADPH) activity"/>
    <property type="evidence" value="ECO:0007669"/>
    <property type="project" value="TreeGrafter"/>
</dbReference>
<dbReference type="SUPFAM" id="SSF51735">
    <property type="entry name" value="NAD(P)-binding Rossmann-fold domains"/>
    <property type="match status" value="1"/>
</dbReference>
<dbReference type="EMBL" id="UINC01115128">
    <property type="protein sequence ID" value="SVC85926.1"/>
    <property type="molecule type" value="Genomic_DNA"/>
</dbReference>
<protein>
    <recommendedName>
        <fullName evidence="4">SDR family NAD(P)-dependent oxidoreductase</fullName>
    </recommendedName>
</protein>
<evidence type="ECO:0000256" key="1">
    <source>
        <dbReference type="ARBA" id="ARBA00006484"/>
    </source>
</evidence>
<dbReference type="PANTHER" id="PTHR44252">
    <property type="entry name" value="D-ERYTHRULOSE REDUCTASE"/>
    <property type="match status" value="1"/>
</dbReference>
<evidence type="ECO:0000313" key="3">
    <source>
        <dbReference type="EMBL" id="SVC85926.1"/>
    </source>
</evidence>
<comment type="similarity">
    <text evidence="1">Belongs to the short-chain dehydrogenases/reductases (SDR) family.</text>
</comment>